<organism evidence="1 2">
    <name type="scientific">Trifolium pratense</name>
    <name type="common">Red clover</name>
    <dbReference type="NCBI Taxonomy" id="57577"/>
    <lineage>
        <taxon>Eukaryota</taxon>
        <taxon>Viridiplantae</taxon>
        <taxon>Streptophyta</taxon>
        <taxon>Embryophyta</taxon>
        <taxon>Tracheophyta</taxon>
        <taxon>Spermatophyta</taxon>
        <taxon>Magnoliopsida</taxon>
        <taxon>eudicotyledons</taxon>
        <taxon>Gunneridae</taxon>
        <taxon>Pentapetalae</taxon>
        <taxon>rosids</taxon>
        <taxon>fabids</taxon>
        <taxon>Fabales</taxon>
        <taxon>Fabaceae</taxon>
        <taxon>Papilionoideae</taxon>
        <taxon>50 kb inversion clade</taxon>
        <taxon>NPAAA clade</taxon>
        <taxon>Hologalegina</taxon>
        <taxon>IRL clade</taxon>
        <taxon>Trifolieae</taxon>
        <taxon>Trifolium</taxon>
    </lineage>
</organism>
<comment type="caution">
    <text evidence="1">The sequence shown here is derived from an EMBL/GenBank/DDBJ whole genome shotgun (WGS) entry which is preliminary data.</text>
</comment>
<accession>A0ACB0JD79</accession>
<name>A0ACB0JD79_TRIPR</name>
<evidence type="ECO:0000313" key="2">
    <source>
        <dbReference type="Proteomes" id="UP001177021"/>
    </source>
</evidence>
<sequence>MRKMGFCEKWIKWISMCLTSIQYSVLVNGESVGSIVPGRGLRQGDPLSPYLFILCTEGLTYLIKKYEGRGDIHGVRVCRGAPSLSHLLFADDCFLFFRADVRKAQCMKQILNNYEKASDQAINYAKSEVYFSRNTSNDIKIQISDTLGVSEVMGTWCYLGMPSMIGRNKKALVGYLKDRMWKKIQGWSGKHLSKAGREVLVKSVAQVIPTYCMSTVLLPESLGDELEKMINSFWWGSNKSSGRGINWLRWEKLAMRKEYGGMGFRHFYGFNLAMLGKQGWHLLTNHDTILSRIFKAKYYPKTGFLEANLGHNPSYVWRSIHASQVVVRRGLKWRLGNGNNINVWKQPWLRDDHQTHVTTEMITGREDMRVAGLVNNNTGMWNHDLVQQIFNERDVAAISKIPLNLLTQDDEQIWRYSKKGIYTVRSAYYQLMENIIDNNHLKEQGNWRQLWKIQVPNKVKIFMWRLLRGCLPVRSRLVRKGVPCDNKCPNCGSYEENE</sequence>
<reference evidence="1" key="1">
    <citation type="submission" date="2023-10" db="EMBL/GenBank/DDBJ databases">
        <authorList>
            <person name="Rodriguez Cubillos JULIANA M."/>
            <person name="De Vega J."/>
        </authorList>
    </citation>
    <scope>NUCLEOTIDE SEQUENCE</scope>
</reference>
<dbReference type="EMBL" id="CASHSV030000024">
    <property type="protein sequence ID" value="CAJ2642045.1"/>
    <property type="molecule type" value="Genomic_DNA"/>
</dbReference>
<gene>
    <name evidence="1" type="ORF">MILVUS5_LOCUS11583</name>
</gene>
<evidence type="ECO:0000313" key="1">
    <source>
        <dbReference type="EMBL" id="CAJ2642045.1"/>
    </source>
</evidence>
<proteinExistence type="predicted"/>
<protein>
    <submittedName>
        <fullName evidence="1">Uncharacterized protein</fullName>
    </submittedName>
</protein>
<dbReference type="Proteomes" id="UP001177021">
    <property type="component" value="Unassembled WGS sequence"/>
</dbReference>
<keyword evidence="2" id="KW-1185">Reference proteome</keyword>